<evidence type="ECO:0000313" key="2">
    <source>
        <dbReference type="Proteomes" id="UP001279734"/>
    </source>
</evidence>
<protein>
    <submittedName>
        <fullName evidence="1">Uncharacterized protein</fullName>
    </submittedName>
</protein>
<proteinExistence type="predicted"/>
<comment type="caution">
    <text evidence="1">The sequence shown here is derived from an EMBL/GenBank/DDBJ whole genome shotgun (WGS) entry which is preliminary data.</text>
</comment>
<evidence type="ECO:0000313" key="1">
    <source>
        <dbReference type="EMBL" id="GMH10791.1"/>
    </source>
</evidence>
<dbReference type="AlphaFoldDB" id="A0AAD3SHG1"/>
<organism evidence="1 2">
    <name type="scientific">Nepenthes gracilis</name>
    <name type="common">Slender pitcher plant</name>
    <dbReference type="NCBI Taxonomy" id="150966"/>
    <lineage>
        <taxon>Eukaryota</taxon>
        <taxon>Viridiplantae</taxon>
        <taxon>Streptophyta</taxon>
        <taxon>Embryophyta</taxon>
        <taxon>Tracheophyta</taxon>
        <taxon>Spermatophyta</taxon>
        <taxon>Magnoliopsida</taxon>
        <taxon>eudicotyledons</taxon>
        <taxon>Gunneridae</taxon>
        <taxon>Pentapetalae</taxon>
        <taxon>Caryophyllales</taxon>
        <taxon>Nepenthaceae</taxon>
        <taxon>Nepenthes</taxon>
    </lineage>
</organism>
<dbReference type="EMBL" id="BSYO01000010">
    <property type="protein sequence ID" value="GMH10791.1"/>
    <property type="molecule type" value="Genomic_DNA"/>
</dbReference>
<sequence>MGMSCRFSMLRLGSPPLQSSFPNNSSPIHYSPSIRAREAYFESVRFSFLTTSTEEKEILYPDSLRAHTCMSPAPQIIGNDYSEIEMISNARSHKGLHNMMNYTQESMERTAQCCFQPYKCARCLILDC</sequence>
<reference evidence="1" key="1">
    <citation type="submission" date="2023-05" db="EMBL/GenBank/DDBJ databases">
        <title>Nepenthes gracilis genome sequencing.</title>
        <authorList>
            <person name="Fukushima K."/>
        </authorList>
    </citation>
    <scope>NUCLEOTIDE SEQUENCE</scope>
    <source>
        <strain evidence="1">SING2019-196</strain>
    </source>
</reference>
<keyword evidence="2" id="KW-1185">Reference proteome</keyword>
<accession>A0AAD3SHG1</accession>
<dbReference type="Proteomes" id="UP001279734">
    <property type="component" value="Unassembled WGS sequence"/>
</dbReference>
<gene>
    <name evidence="1" type="ORF">Nepgr_012632</name>
</gene>
<name>A0AAD3SHG1_NEPGR</name>